<dbReference type="InterPro" id="IPR017871">
    <property type="entry name" value="ABC_transporter-like_CS"/>
</dbReference>
<keyword evidence="6" id="KW-0547">Nucleotide-binding</keyword>
<dbReference type="PROSITE" id="PS00211">
    <property type="entry name" value="ABC_TRANSPORTER_1"/>
    <property type="match status" value="2"/>
</dbReference>
<evidence type="ECO:0000256" key="8">
    <source>
        <dbReference type="ARBA" id="ARBA00022967"/>
    </source>
</evidence>
<keyword evidence="5" id="KW-0677">Repeat</keyword>
<dbReference type="AlphaFoldDB" id="A0A1W1XFU3"/>
<protein>
    <submittedName>
        <fullName evidence="12">Energy-coupling factor transport system ATP-binding protein</fullName>
    </submittedName>
</protein>
<evidence type="ECO:0000256" key="7">
    <source>
        <dbReference type="ARBA" id="ARBA00022840"/>
    </source>
</evidence>
<dbReference type="GO" id="GO:0016887">
    <property type="term" value="F:ATP hydrolysis activity"/>
    <property type="evidence" value="ECO:0007669"/>
    <property type="project" value="InterPro"/>
</dbReference>
<name>A0A1W1XFU3_9CLOT</name>
<dbReference type="Pfam" id="PF00005">
    <property type="entry name" value="ABC_tran"/>
    <property type="match status" value="2"/>
</dbReference>
<dbReference type="NCBIfam" id="NF010167">
    <property type="entry name" value="PRK13648.1"/>
    <property type="match status" value="2"/>
</dbReference>
<dbReference type="GO" id="GO:0005524">
    <property type="term" value="F:ATP binding"/>
    <property type="evidence" value="ECO:0007669"/>
    <property type="project" value="UniProtKB-KW"/>
</dbReference>
<reference evidence="12 13" key="1">
    <citation type="submission" date="2017-04" db="EMBL/GenBank/DDBJ databases">
        <authorList>
            <person name="Afonso C.L."/>
            <person name="Miller P.J."/>
            <person name="Scott M.A."/>
            <person name="Spackman E."/>
            <person name="Goraichik I."/>
            <person name="Dimitrov K.M."/>
            <person name="Suarez D.L."/>
            <person name="Swayne D.E."/>
        </authorList>
    </citation>
    <scope>NUCLEOTIDE SEQUENCE [LARGE SCALE GENOMIC DNA]</scope>
    <source>
        <strain evidence="12 13">DSM 12555</strain>
    </source>
</reference>
<dbReference type="PANTHER" id="PTHR43553:SF26">
    <property type="entry name" value="ABC TRANSPORTER ATP-BINDING PROTEIN BC_2655-RELATED"/>
    <property type="match status" value="1"/>
</dbReference>
<keyword evidence="9" id="KW-0472">Membrane</keyword>
<gene>
    <name evidence="12" type="ORF">SAMN02745134_01738</name>
</gene>
<evidence type="ECO:0000256" key="3">
    <source>
        <dbReference type="ARBA" id="ARBA00022448"/>
    </source>
</evidence>
<dbReference type="PANTHER" id="PTHR43553">
    <property type="entry name" value="HEAVY METAL TRANSPORTER"/>
    <property type="match status" value="1"/>
</dbReference>
<dbReference type="InterPro" id="IPR050095">
    <property type="entry name" value="ECF_ABC_transporter_ATP-bd"/>
</dbReference>
<evidence type="ECO:0000256" key="1">
    <source>
        <dbReference type="ARBA" id="ARBA00004202"/>
    </source>
</evidence>
<feature type="domain" description="ABC transporter" evidence="11">
    <location>
        <begin position="298"/>
        <end position="532"/>
    </location>
</feature>
<dbReference type="FunFam" id="3.40.50.300:FF:001422">
    <property type="entry name" value="Cobalt ABC transporter ATP-binding protein"/>
    <property type="match status" value="1"/>
</dbReference>
<dbReference type="Pfam" id="PF12558">
    <property type="entry name" value="DUF3744"/>
    <property type="match status" value="1"/>
</dbReference>
<proteinExistence type="inferred from homology"/>
<dbReference type="GO" id="GO:0042626">
    <property type="term" value="F:ATPase-coupled transmembrane transporter activity"/>
    <property type="evidence" value="ECO:0007669"/>
    <property type="project" value="TreeGrafter"/>
</dbReference>
<accession>A0A1W1XFU3</accession>
<evidence type="ECO:0000259" key="11">
    <source>
        <dbReference type="PROSITE" id="PS50893"/>
    </source>
</evidence>
<dbReference type="GO" id="GO:0043190">
    <property type="term" value="C:ATP-binding cassette (ABC) transporter complex"/>
    <property type="evidence" value="ECO:0007669"/>
    <property type="project" value="TreeGrafter"/>
</dbReference>
<evidence type="ECO:0000256" key="10">
    <source>
        <dbReference type="ARBA" id="ARBA00025157"/>
    </source>
</evidence>
<keyword evidence="8" id="KW-1278">Translocase</keyword>
<dbReference type="FunFam" id="3.40.50.300:FF:000224">
    <property type="entry name" value="Energy-coupling factor transporter ATP-binding protein EcfA"/>
    <property type="match status" value="1"/>
</dbReference>
<dbReference type="InterPro" id="IPR027417">
    <property type="entry name" value="P-loop_NTPase"/>
</dbReference>
<evidence type="ECO:0000256" key="5">
    <source>
        <dbReference type="ARBA" id="ARBA00022737"/>
    </source>
</evidence>
<evidence type="ECO:0000256" key="2">
    <source>
        <dbReference type="ARBA" id="ARBA00005417"/>
    </source>
</evidence>
<keyword evidence="4" id="KW-1003">Cell membrane</keyword>
<evidence type="ECO:0000256" key="4">
    <source>
        <dbReference type="ARBA" id="ARBA00022475"/>
    </source>
</evidence>
<dbReference type="PROSITE" id="PS50893">
    <property type="entry name" value="ABC_TRANSPORTER_2"/>
    <property type="match status" value="2"/>
</dbReference>
<dbReference type="SMART" id="SM00382">
    <property type="entry name" value="AAA"/>
    <property type="match status" value="2"/>
</dbReference>
<dbReference type="Proteomes" id="UP000192468">
    <property type="component" value="Unassembled WGS sequence"/>
</dbReference>
<dbReference type="InterPro" id="IPR003439">
    <property type="entry name" value="ABC_transporter-like_ATP-bd"/>
</dbReference>
<comment type="similarity">
    <text evidence="2">Belongs to the ABC transporter superfamily.</text>
</comment>
<sequence length="566" mass="63076">MSIISFKNFNFKYENLKSYTLKNINLDIESGEKILIAGPSGSGKSTLAHCINGLIPFTYKGSINGELVVEGFKPYEKSIYEVSNYVGTIMQDQDAQFVGLSVGEDVAFSYENNNVPIAEMHSGVENALNRVGMLPFINETPHSLSGGEKQKVSIAGILTTNAHIMLFDEPLANLDPASTNKALDIIDSIHNNGEKTVIVVEHRIEDVVAHNYDKIVLMEAGEIVAIGAPDDILASDLLPKYGLREPLYLEVLKKCGIKLTKEDKISKIENSIKYKDILLKEYSNLNTEKKSIKKAPILSLENISFKYYKDDPYNIKNVSFNINKGELLAVLGNNGAGKSTIMKIICGINKNKEGNLLLNGKNINKLSIKKRAEAIGYVMQNPNHMITKNLIFDEVAFGLKNSGFSDTEISEKVEETLKICGLHAYRNWPISALSYGQKKRVTIASILVMDPKVIILDEPTAGQDHRNYVAFMKFLELLKKRDISIVIITHDMHLALEYADRAVVISDGRVIADDLVYNILSNSDIMNRANLSETSISKLAEIYELKDKENFLAYFTTLLKAGEKYE</sequence>
<comment type="function">
    <text evidence="10">Probably part of an ABC transporter complex. Responsible for energy coupling to the transport system.</text>
</comment>
<evidence type="ECO:0000313" key="13">
    <source>
        <dbReference type="Proteomes" id="UP000192468"/>
    </source>
</evidence>
<dbReference type="InterPro" id="IPR022216">
    <property type="entry name" value="ABC_Co_transporter"/>
</dbReference>
<evidence type="ECO:0000256" key="9">
    <source>
        <dbReference type="ARBA" id="ARBA00023136"/>
    </source>
</evidence>
<dbReference type="InterPro" id="IPR003593">
    <property type="entry name" value="AAA+_ATPase"/>
</dbReference>
<organism evidence="12 13">
    <name type="scientific">Clostridium acidisoli DSM 12555</name>
    <dbReference type="NCBI Taxonomy" id="1121291"/>
    <lineage>
        <taxon>Bacteria</taxon>
        <taxon>Bacillati</taxon>
        <taxon>Bacillota</taxon>
        <taxon>Clostridia</taxon>
        <taxon>Eubacteriales</taxon>
        <taxon>Clostridiaceae</taxon>
        <taxon>Clostridium</taxon>
    </lineage>
</organism>
<keyword evidence="13" id="KW-1185">Reference proteome</keyword>
<feature type="domain" description="ABC transporter" evidence="11">
    <location>
        <begin position="4"/>
        <end position="245"/>
    </location>
</feature>
<evidence type="ECO:0000313" key="12">
    <source>
        <dbReference type="EMBL" id="SMC22843.1"/>
    </source>
</evidence>
<keyword evidence="3" id="KW-0813">Transport</keyword>
<keyword evidence="7 12" id="KW-0067">ATP-binding</keyword>
<dbReference type="CDD" id="cd03225">
    <property type="entry name" value="ABC_cobalt_CbiO_domain1"/>
    <property type="match status" value="2"/>
</dbReference>
<dbReference type="Gene3D" id="3.40.50.300">
    <property type="entry name" value="P-loop containing nucleotide triphosphate hydrolases"/>
    <property type="match status" value="2"/>
</dbReference>
<evidence type="ECO:0000256" key="6">
    <source>
        <dbReference type="ARBA" id="ARBA00022741"/>
    </source>
</evidence>
<dbReference type="SUPFAM" id="SSF52540">
    <property type="entry name" value="P-loop containing nucleoside triphosphate hydrolases"/>
    <property type="match status" value="2"/>
</dbReference>
<comment type="subcellular location">
    <subcellularLocation>
        <location evidence="1">Cell membrane</location>
        <topology evidence="1">Peripheral membrane protein</topology>
    </subcellularLocation>
</comment>
<dbReference type="RefSeq" id="WP_242950524.1">
    <property type="nucleotide sequence ID" value="NZ_FWXH01000004.1"/>
</dbReference>
<dbReference type="EMBL" id="FWXH01000004">
    <property type="protein sequence ID" value="SMC22843.1"/>
    <property type="molecule type" value="Genomic_DNA"/>
</dbReference>
<dbReference type="InterPro" id="IPR015856">
    <property type="entry name" value="ABC_transpr_CbiO/EcfA_su"/>
</dbReference>
<dbReference type="STRING" id="1121291.SAMN02745134_01738"/>